<reference evidence="1 2" key="1">
    <citation type="submission" date="2014-02" db="EMBL/GenBank/DDBJ databases">
        <title>The small core and large imbalanced accessory genome model reveals a collaborative survival strategy of Sorangium cellulosum strains in nature.</title>
        <authorList>
            <person name="Han K."/>
            <person name="Peng R."/>
            <person name="Blom J."/>
            <person name="Li Y.-Z."/>
        </authorList>
    </citation>
    <scope>NUCLEOTIDE SEQUENCE [LARGE SCALE GENOMIC DNA]</scope>
    <source>
        <strain evidence="1 2">So0007-03</strain>
    </source>
</reference>
<proteinExistence type="predicted"/>
<organism evidence="1 2">
    <name type="scientific">Sorangium cellulosum</name>
    <name type="common">Polyangium cellulosum</name>
    <dbReference type="NCBI Taxonomy" id="56"/>
    <lineage>
        <taxon>Bacteria</taxon>
        <taxon>Pseudomonadati</taxon>
        <taxon>Myxococcota</taxon>
        <taxon>Polyangia</taxon>
        <taxon>Polyangiales</taxon>
        <taxon>Polyangiaceae</taxon>
        <taxon>Sorangium</taxon>
    </lineage>
</organism>
<evidence type="ECO:0000313" key="1">
    <source>
        <dbReference type="EMBL" id="KYG08865.1"/>
    </source>
</evidence>
<protein>
    <submittedName>
        <fullName evidence="1">Uncharacterized protein</fullName>
    </submittedName>
</protein>
<gene>
    <name evidence="1" type="ORF">BE21_21165</name>
</gene>
<dbReference type="AlphaFoldDB" id="A0A150TVY6"/>
<comment type="caution">
    <text evidence="1">The sequence shown here is derived from an EMBL/GenBank/DDBJ whole genome shotgun (WGS) entry which is preliminary data.</text>
</comment>
<dbReference type="EMBL" id="JEME01000847">
    <property type="protein sequence ID" value="KYG08865.1"/>
    <property type="molecule type" value="Genomic_DNA"/>
</dbReference>
<dbReference type="Proteomes" id="UP000075502">
    <property type="component" value="Unassembled WGS sequence"/>
</dbReference>
<accession>A0A150TVY6</accession>
<name>A0A150TVY6_SORCE</name>
<sequence length="544" mass="58144">MPRVRVAVRAVELRLGAAARANATVTATANGRALGSPFTSSRPSTIINLPPSFRTDVEVADGARIQISVVIRDGAGIDRTVAFGVRVPTGVGVERHETESVTVTATLLPLGSTVGTRGVGTRGDAGGGRSTILVGRRLPRIRVEVVHPVSGVFACPAEGHTAEVVRMGLWDEAWDASGATFRNGGTDDAHFIGRDPRRFYVRVIDPSAAGRRSVTVNVRTRYPSGAGSVHDDGAGSPAITCTPVAGHPGVFASRALMLVSSAVDLQVPNVHSGDIPGGGGRARGQPDFRLRLASMFGFVEAEYANAAAPARAELFRGERRILHLRLYEVGGALRAGGRSVSDLWDTDLRVAREIYGRIGIWLWTSPAPEVATADRETYRYPGATSDEHLARVTQPRPAGVTGVPTRTDNELALAQAHPGPAIRCFFRGAMDGVAGEAWPLRAAADDMGRRLDLLNSLFIDCTDRGPYTLAHEILHILLDIPGRNAAEMHYRGDDTEHNVLRHRATIMGPLAVLAGGLTRHEAWDASSRIRLNQAETARSRIDSL</sequence>
<evidence type="ECO:0000313" key="2">
    <source>
        <dbReference type="Proteomes" id="UP000075502"/>
    </source>
</evidence>